<name>A0A0R1JGK0_9LACO</name>
<keyword evidence="4" id="KW-1185">Reference proteome</keyword>
<evidence type="ECO:0000313" key="3">
    <source>
        <dbReference type="EMBL" id="KRK70399.1"/>
    </source>
</evidence>
<dbReference type="GO" id="GO:0005829">
    <property type="term" value="C:cytosol"/>
    <property type="evidence" value="ECO:0007669"/>
    <property type="project" value="TreeGrafter"/>
</dbReference>
<dbReference type="STRING" id="1291734.FD02_GL000464"/>
<dbReference type="PANTHER" id="PTHR43364:SF4">
    <property type="entry name" value="NAD(P)-LINKED OXIDOREDUCTASE SUPERFAMILY PROTEIN"/>
    <property type="match status" value="1"/>
</dbReference>
<dbReference type="PRINTS" id="PR00069">
    <property type="entry name" value="ALDKETRDTASE"/>
</dbReference>
<accession>A0A0R1JGK0</accession>
<evidence type="ECO:0000313" key="4">
    <source>
        <dbReference type="Proteomes" id="UP000051804"/>
    </source>
</evidence>
<dbReference type="EMBL" id="AZDJ01000032">
    <property type="protein sequence ID" value="KRK70399.1"/>
    <property type="molecule type" value="Genomic_DNA"/>
</dbReference>
<reference evidence="3 4" key="1">
    <citation type="journal article" date="2015" name="Genome Announc.">
        <title>Expanding the biotechnology potential of lactobacilli through comparative genomics of 213 strains and associated genera.</title>
        <authorList>
            <person name="Sun Z."/>
            <person name="Harris H.M."/>
            <person name="McCann A."/>
            <person name="Guo C."/>
            <person name="Argimon S."/>
            <person name="Zhang W."/>
            <person name="Yang X."/>
            <person name="Jeffery I.B."/>
            <person name="Cooney J.C."/>
            <person name="Kagawa T.F."/>
            <person name="Liu W."/>
            <person name="Song Y."/>
            <person name="Salvetti E."/>
            <person name="Wrobel A."/>
            <person name="Rasinkangas P."/>
            <person name="Parkhill J."/>
            <person name="Rea M.C."/>
            <person name="O'Sullivan O."/>
            <person name="Ritari J."/>
            <person name="Douillard F.P."/>
            <person name="Paul Ross R."/>
            <person name="Yang R."/>
            <person name="Briner A.E."/>
            <person name="Felis G.E."/>
            <person name="de Vos W.M."/>
            <person name="Barrangou R."/>
            <person name="Klaenhammer T.R."/>
            <person name="Caufield P.W."/>
            <person name="Cui Y."/>
            <person name="Zhang H."/>
            <person name="O'Toole P.W."/>
        </authorList>
    </citation>
    <scope>NUCLEOTIDE SEQUENCE [LARGE SCALE GENOMIC DNA]</scope>
    <source>
        <strain evidence="3 4">JCM 17158</strain>
    </source>
</reference>
<dbReference type="InterPro" id="IPR020471">
    <property type="entry name" value="AKR"/>
</dbReference>
<dbReference type="CDD" id="cd19082">
    <property type="entry name" value="AKR_AKR10A1_2"/>
    <property type="match status" value="1"/>
</dbReference>
<dbReference type="GO" id="GO:0016491">
    <property type="term" value="F:oxidoreductase activity"/>
    <property type="evidence" value="ECO:0007669"/>
    <property type="project" value="UniProtKB-KW"/>
</dbReference>
<dbReference type="Proteomes" id="UP000051804">
    <property type="component" value="Unassembled WGS sequence"/>
</dbReference>
<dbReference type="Pfam" id="PF00248">
    <property type="entry name" value="Aldo_ket_red"/>
    <property type="match status" value="1"/>
</dbReference>
<organism evidence="3 4">
    <name type="scientific">Lacticaseibacillus nasuensis JCM 17158</name>
    <dbReference type="NCBI Taxonomy" id="1291734"/>
    <lineage>
        <taxon>Bacteria</taxon>
        <taxon>Bacillati</taxon>
        <taxon>Bacillota</taxon>
        <taxon>Bacilli</taxon>
        <taxon>Lactobacillales</taxon>
        <taxon>Lactobacillaceae</taxon>
        <taxon>Lacticaseibacillus</taxon>
    </lineage>
</organism>
<proteinExistence type="predicted"/>
<dbReference type="InterPro" id="IPR023210">
    <property type="entry name" value="NADP_OxRdtase_dom"/>
</dbReference>
<dbReference type="InterPro" id="IPR050523">
    <property type="entry name" value="AKR_Detox_Biosynth"/>
</dbReference>
<evidence type="ECO:0000256" key="1">
    <source>
        <dbReference type="ARBA" id="ARBA00023002"/>
    </source>
</evidence>
<protein>
    <recommendedName>
        <fullName evidence="2">NADP-dependent oxidoreductase domain-containing protein</fullName>
    </recommendedName>
</protein>
<sequence length="330" mass="37657">MSEAQQFLDGGTQMKEITVTDGQQKLSMTQIVLGSSDYLKLDNMPKVNHMFDLYVELGGNTFDTARHYRDAESVIGDWMSRHDRKAFNIITKCCHPKRGALDVPRVSPENMRADLTESLQHLQTEYVDVLLLHRDDPTKPVGPLMEAFSALVDEGKVRFFGVSNWTLSRVQEAISYCREHGLHPLSFNSPNFSLASVNQPRWDNSVTADDEMIDWHTKTQFPLLSWSAQAEAFFAHRFKPEDADNPELKEYTEVYFNDLNWRRMKVCDAIAAKHGVKPIQVSLAYVLNAPFPVLATIGPEEEWMLEESFETAELQLTTQEVQELRKGALD</sequence>
<dbReference type="PANTHER" id="PTHR43364">
    <property type="entry name" value="NADH-SPECIFIC METHYLGLYOXAL REDUCTASE-RELATED"/>
    <property type="match status" value="1"/>
</dbReference>
<evidence type="ECO:0000259" key="2">
    <source>
        <dbReference type="Pfam" id="PF00248"/>
    </source>
</evidence>
<dbReference type="PATRIC" id="fig|1291734.4.peg.478"/>
<dbReference type="SUPFAM" id="SSF51430">
    <property type="entry name" value="NAD(P)-linked oxidoreductase"/>
    <property type="match status" value="1"/>
</dbReference>
<dbReference type="AlphaFoldDB" id="A0A0R1JGK0"/>
<gene>
    <name evidence="3" type="ORF">FD02_GL000464</name>
</gene>
<comment type="caution">
    <text evidence="3">The sequence shown here is derived from an EMBL/GenBank/DDBJ whole genome shotgun (WGS) entry which is preliminary data.</text>
</comment>
<keyword evidence="1" id="KW-0560">Oxidoreductase</keyword>
<dbReference type="Gene3D" id="3.20.20.100">
    <property type="entry name" value="NADP-dependent oxidoreductase domain"/>
    <property type="match status" value="1"/>
</dbReference>
<dbReference type="InterPro" id="IPR036812">
    <property type="entry name" value="NAD(P)_OxRdtase_dom_sf"/>
</dbReference>
<feature type="domain" description="NADP-dependent oxidoreductase" evidence="2">
    <location>
        <begin position="43"/>
        <end position="326"/>
    </location>
</feature>